<reference evidence="8" key="1">
    <citation type="journal article" date="2013" name="J. Plant Res.">
        <title>Effect of fungi and light on seed germination of three Opuntia species from semiarid lands of central Mexico.</title>
        <authorList>
            <person name="Delgado-Sanchez P."/>
            <person name="Jimenez-Bremont J.F."/>
            <person name="Guerrero-Gonzalez Mde L."/>
            <person name="Flores J."/>
        </authorList>
    </citation>
    <scope>NUCLEOTIDE SEQUENCE</scope>
    <source>
        <tissue evidence="8">Cladode</tissue>
    </source>
</reference>
<name>A0A7C9AQY5_OPUST</name>
<proteinExistence type="predicted"/>
<dbReference type="InterPro" id="IPR027417">
    <property type="entry name" value="P-loop_NTPase"/>
</dbReference>
<organism evidence="8">
    <name type="scientific">Opuntia streptacantha</name>
    <name type="common">Prickly pear cactus</name>
    <name type="synonym">Opuntia cardona</name>
    <dbReference type="NCBI Taxonomy" id="393608"/>
    <lineage>
        <taxon>Eukaryota</taxon>
        <taxon>Viridiplantae</taxon>
        <taxon>Streptophyta</taxon>
        <taxon>Embryophyta</taxon>
        <taxon>Tracheophyta</taxon>
        <taxon>Spermatophyta</taxon>
        <taxon>Magnoliopsida</taxon>
        <taxon>eudicotyledons</taxon>
        <taxon>Gunneridae</taxon>
        <taxon>Pentapetalae</taxon>
        <taxon>Caryophyllales</taxon>
        <taxon>Cactineae</taxon>
        <taxon>Cactaceae</taxon>
        <taxon>Opuntioideae</taxon>
        <taxon>Opuntia</taxon>
    </lineage>
</organism>
<evidence type="ECO:0000259" key="7">
    <source>
        <dbReference type="Pfam" id="PF00005"/>
    </source>
</evidence>
<feature type="domain" description="ABC transporter" evidence="7">
    <location>
        <begin position="107"/>
        <end position="234"/>
    </location>
</feature>
<evidence type="ECO:0000256" key="1">
    <source>
        <dbReference type="ARBA" id="ARBA00004141"/>
    </source>
</evidence>
<keyword evidence="4" id="KW-1133">Transmembrane helix</keyword>
<dbReference type="PANTHER" id="PTHR48041:SF24">
    <property type="entry name" value="ABC TRANSPORTER G FAMILY MEMBER 21"/>
    <property type="match status" value="1"/>
</dbReference>
<dbReference type="InterPro" id="IPR003439">
    <property type="entry name" value="ABC_transporter-like_ATP-bd"/>
</dbReference>
<dbReference type="GO" id="GO:0016887">
    <property type="term" value="F:ATP hydrolysis activity"/>
    <property type="evidence" value="ECO:0007669"/>
    <property type="project" value="InterPro"/>
</dbReference>
<keyword evidence="8" id="KW-0378">Hydrolase</keyword>
<sequence length="244" mass="26017">MMPIEQDPTSNSTTTPSINPHHHTANRGSDDSSPHAEPSASTRAISPCLEDDDLECPPPPHFSFSHGILRPIILKFEDVTYNITLSPTTESTCCLGNPEPKQTRIVLNGVSGIVRPGELLAMLGPSGSGKTTLLAALGGRLPGKISGSISYNGHPFSGSIKRKIGFVTQDDMLYPHLTVLETLTYAALLRLPKDLTRQEKMGQAEMVIMELGLGRCRNTMVGGALLRGISGGEEAGQYRAGDVG</sequence>
<evidence type="ECO:0000256" key="3">
    <source>
        <dbReference type="ARBA" id="ARBA00022692"/>
    </source>
</evidence>
<feature type="compositionally biased region" description="Low complexity" evidence="6">
    <location>
        <begin position="8"/>
        <end position="19"/>
    </location>
</feature>
<feature type="region of interest" description="Disordered" evidence="6">
    <location>
        <begin position="1"/>
        <end position="42"/>
    </location>
</feature>
<dbReference type="InterPro" id="IPR050352">
    <property type="entry name" value="ABCG_transporters"/>
</dbReference>
<dbReference type="GO" id="GO:0005524">
    <property type="term" value="F:ATP binding"/>
    <property type="evidence" value="ECO:0007669"/>
    <property type="project" value="InterPro"/>
</dbReference>
<dbReference type="SUPFAM" id="SSF52540">
    <property type="entry name" value="P-loop containing nucleoside triphosphate hydrolases"/>
    <property type="match status" value="1"/>
</dbReference>
<dbReference type="PANTHER" id="PTHR48041">
    <property type="entry name" value="ABC TRANSPORTER G FAMILY MEMBER 28"/>
    <property type="match status" value="1"/>
</dbReference>
<dbReference type="Pfam" id="PF00005">
    <property type="entry name" value="ABC_tran"/>
    <property type="match status" value="1"/>
</dbReference>
<dbReference type="Gene3D" id="3.40.50.300">
    <property type="entry name" value="P-loop containing nucleotide triphosphate hydrolases"/>
    <property type="match status" value="1"/>
</dbReference>
<reference evidence="8" key="2">
    <citation type="submission" date="2020-07" db="EMBL/GenBank/DDBJ databases">
        <authorList>
            <person name="Vera ALvarez R."/>
            <person name="Arias-Moreno D.M."/>
            <person name="Jimenez-Jacinto V."/>
            <person name="Jimenez-Bremont J.F."/>
            <person name="Swaminathan K."/>
            <person name="Moose S.P."/>
            <person name="Guerrero-Gonzalez M.L."/>
            <person name="Marino-Ramirez L."/>
            <person name="Landsman D."/>
            <person name="Rodriguez-Kessler M."/>
            <person name="Delgado-Sanchez P."/>
        </authorList>
    </citation>
    <scope>NUCLEOTIDE SEQUENCE</scope>
    <source>
        <tissue evidence="8">Cladode</tissue>
    </source>
</reference>
<comment type="subcellular location">
    <subcellularLocation>
        <location evidence="1">Membrane</location>
        <topology evidence="1">Multi-pass membrane protein</topology>
    </subcellularLocation>
</comment>
<evidence type="ECO:0000256" key="5">
    <source>
        <dbReference type="ARBA" id="ARBA00023136"/>
    </source>
</evidence>
<evidence type="ECO:0000256" key="6">
    <source>
        <dbReference type="SAM" id="MobiDB-lite"/>
    </source>
</evidence>
<dbReference type="GO" id="GO:0005886">
    <property type="term" value="C:plasma membrane"/>
    <property type="evidence" value="ECO:0007669"/>
    <property type="project" value="TreeGrafter"/>
</dbReference>
<dbReference type="GO" id="GO:0042626">
    <property type="term" value="F:ATPase-coupled transmembrane transporter activity"/>
    <property type="evidence" value="ECO:0007669"/>
    <property type="project" value="TreeGrafter"/>
</dbReference>
<evidence type="ECO:0000313" key="8">
    <source>
        <dbReference type="EMBL" id="MBA4673176.1"/>
    </source>
</evidence>
<keyword evidence="5" id="KW-0472">Membrane</keyword>
<keyword evidence="3" id="KW-0812">Transmembrane</keyword>
<accession>A0A7C9AQY5</accession>
<dbReference type="AlphaFoldDB" id="A0A7C9AQY5"/>
<dbReference type="EC" id="3.6.1.3" evidence="8"/>
<dbReference type="EMBL" id="GISG01257969">
    <property type="protein sequence ID" value="MBA4673176.1"/>
    <property type="molecule type" value="Transcribed_RNA"/>
</dbReference>
<evidence type="ECO:0000256" key="4">
    <source>
        <dbReference type="ARBA" id="ARBA00022989"/>
    </source>
</evidence>
<protein>
    <submittedName>
        <fullName evidence="8">Adenosinetriphosphatase</fullName>
        <ecNumber evidence="8">3.6.1.3</ecNumber>
    </submittedName>
</protein>
<evidence type="ECO:0000256" key="2">
    <source>
        <dbReference type="ARBA" id="ARBA00022448"/>
    </source>
</evidence>
<keyword evidence="2" id="KW-0813">Transport</keyword>